<protein>
    <recommendedName>
        <fullName evidence="5">Peptidase A1 domain-containing protein</fullName>
    </recommendedName>
</protein>
<dbReference type="Gene3D" id="2.40.70.10">
    <property type="entry name" value="Acid Proteases"/>
    <property type="match status" value="2"/>
</dbReference>
<dbReference type="Pfam" id="PF00026">
    <property type="entry name" value="Asp"/>
    <property type="match status" value="1"/>
</dbReference>
<reference evidence="6 7" key="1">
    <citation type="submission" date="2016-06" db="EMBL/GenBank/DDBJ databases">
        <authorList>
            <person name="Kjaerup R.B."/>
            <person name="Dalgaard T.S."/>
            <person name="Juul-Madsen H.R."/>
        </authorList>
    </citation>
    <scope>NUCLEOTIDE SEQUENCE [LARGE SCALE GENOMIC DNA]</scope>
</reference>
<dbReference type="GO" id="GO:0004190">
    <property type="term" value="F:aspartic-type endopeptidase activity"/>
    <property type="evidence" value="ECO:0007669"/>
    <property type="project" value="UniProtKB-KW"/>
</dbReference>
<dbReference type="PROSITE" id="PS51767">
    <property type="entry name" value="PEPTIDASE_A1"/>
    <property type="match status" value="1"/>
</dbReference>
<evidence type="ECO:0000256" key="3">
    <source>
        <dbReference type="RuleBase" id="RU000454"/>
    </source>
</evidence>
<keyword evidence="4" id="KW-0732">Signal</keyword>
<dbReference type="InterPro" id="IPR034164">
    <property type="entry name" value="Pepsin-like_dom"/>
</dbReference>
<dbReference type="STRING" id="1276538.A0A1X7RS73"/>
<comment type="similarity">
    <text evidence="1 3">Belongs to the peptidase A1 family.</text>
</comment>
<dbReference type="InterPro" id="IPR001969">
    <property type="entry name" value="Aspartic_peptidase_AS"/>
</dbReference>
<dbReference type="GO" id="GO:0000324">
    <property type="term" value="C:fungal-type vacuole"/>
    <property type="evidence" value="ECO:0007669"/>
    <property type="project" value="TreeGrafter"/>
</dbReference>
<keyword evidence="7" id="KW-1185">Reference proteome</keyword>
<evidence type="ECO:0000313" key="7">
    <source>
        <dbReference type="Proteomes" id="UP000215127"/>
    </source>
</evidence>
<evidence type="ECO:0000256" key="4">
    <source>
        <dbReference type="SAM" id="SignalP"/>
    </source>
</evidence>
<keyword evidence="3" id="KW-0378">Hydrolase</keyword>
<keyword evidence="2 3" id="KW-0064">Aspartyl protease</keyword>
<evidence type="ECO:0000259" key="5">
    <source>
        <dbReference type="PROSITE" id="PS51767"/>
    </source>
</evidence>
<dbReference type="CDD" id="cd05471">
    <property type="entry name" value="pepsin_like"/>
    <property type="match status" value="1"/>
</dbReference>
<accession>A0A1X7RS73</accession>
<dbReference type="PANTHER" id="PTHR47966">
    <property type="entry name" value="BETA-SITE APP-CLEAVING ENZYME, ISOFORM A-RELATED"/>
    <property type="match status" value="1"/>
</dbReference>
<evidence type="ECO:0000256" key="1">
    <source>
        <dbReference type="ARBA" id="ARBA00007447"/>
    </source>
</evidence>
<dbReference type="PRINTS" id="PR00792">
    <property type="entry name" value="PEPSIN"/>
</dbReference>
<dbReference type="InterPro" id="IPR001461">
    <property type="entry name" value="Aspartic_peptidase_A1"/>
</dbReference>
<dbReference type="GO" id="GO:0006508">
    <property type="term" value="P:proteolysis"/>
    <property type="evidence" value="ECO:0007669"/>
    <property type="project" value="UniProtKB-KW"/>
</dbReference>
<dbReference type="PROSITE" id="PS00141">
    <property type="entry name" value="ASP_PROTEASE"/>
    <property type="match status" value="1"/>
</dbReference>
<dbReference type="InterPro" id="IPR021109">
    <property type="entry name" value="Peptidase_aspartic_dom_sf"/>
</dbReference>
<dbReference type="PANTHER" id="PTHR47966:SF47">
    <property type="entry name" value="ENDOPEPTIDASE, PUTATIVE (AFU_ORTHOLOGUE AFUA_3G01220)-RELATED"/>
    <property type="match status" value="1"/>
</dbReference>
<evidence type="ECO:0000256" key="2">
    <source>
        <dbReference type="ARBA" id="ARBA00022750"/>
    </source>
</evidence>
<dbReference type="Proteomes" id="UP000215127">
    <property type="component" value="Chromosome 4"/>
</dbReference>
<feature type="domain" description="Peptidase A1" evidence="5">
    <location>
        <begin position="95"/>
        <end position="462"/>
    </location>
</feature>
<dbReference type="SUPFAM" id="SSF50630">
    <property type="entry name" value="Acid proteases"/>
    <property type="match status" value="1"/>
</dbReference>
<sequence>MHNLFSHSSLSALTLLATLVSASSSLEDVSQPERARRGLLDFEIDIDLNTRLIAELGIAITGNVLPLTSSGITLDVGFGRGGHGLVENVSAGRSYAITINIDGSDYDVILDTGSSDLWLTKHDFVCEDVNGTVIEQKECYIGPGPPGFSEGSIDDQIFNISYADGEFASGGYGFGTVSYGGVTVPKQQYALVDTLYWFGDGFTSGLIGFGFPSIIAGVYKDPKSHNHTSPMYNPWIFSAIENGDVVPGQFTIGLYRRGKNDTNGSPGGFLSLGGTPAPANLPYTGVWASTPIIQFQSPHYNISPRYSTYHFQVDGFTVNGEFMQWVAPIQNDTGLTAPSTLDIGTTLTYLHSKVVDAIAQAFDPVPDRYPEVFNQYYPFCNSTVPEVSFRIGGQDFAVNPRDVLIGDAESNVSNGFCTLGFWSRPAEQEADGYLPSGPLFGANFMRNVVAVHDVERYQLTFGGVHWD</sequence>
<feature type="signal peptide" evidence="4">
    <location>
        <begin position="1"/>
        <end position="22"/>
    </location>
</feature>
<dbReference type="EMBL" id="LT853695">
    <property type="protein sequence ID" value="SMQ50051.1"/>
    <property type="molecule type" value="Genomic_DNA"/>
</dbReference>
<name>A0A1X7RS73_ZYMT9</name>
<gene>
    <name evidence="6" type="ORF">ZT3D7_G5203</name>
</gene>
<dbReference type="AlphaFoldDB" id="A0A1X7RS73"/>
<feature type="chain" id="PRO_5013118384" description="Peptidase A1 domain-containing protein" evidence="4">
    <location>
        <begin position="23"/>
        <end position="467"/>
    </location>
</feature>
<keyword evidence="3" id="KW-0645">Protease</keyword>
<proteinExistence type="inferred from homology"/>
<evidence type="ECO:0000313" key="6">
    <source>
        <dbReference type="EMBL" id="SMQ50051.1"/>
    </source>
</evidence>
<organism evidence="6 7">
    <name type="scientific">Zymoseptoria tritici (strain ST99CH_3D7)</name>
    <dbReference type="NCBI Taxonomy" id="1276538"/>
    <lineage>
        <taxon>Eukaryota</taxon>
        <taxon>Fungi</taxon>
        <taxon>Dikarya</taxon>
        <taxon>Ascomycota</taxon>
        <taxon>Pezizomycotina</taxon>
        <taxon>Dothideomycetes</taxon>
        <taxon>Dothideomycetidae</taxon>
        <taxon>Mycosphaerellales</taxon>
        <taxon>Mycosphaerellaceae</taxon>
        <taxon>Zymoseptoria</taxon>
    </lineage>
</organism>
<dbReference type="InterPro" id="IPR033121">
    <property type="entry name" value="PEPTIDASE_A1"/>
</dbReference>